<sequence>MNKQQIEKDNNEILEFVMDLLESTASDRDEFYEYRTLSSKGVTVFTKTREEHLQFMIEFIAEQLSQHNYFYEKEGIDKYKCKLEN</sequence>
<evidence type="ECO:0000313" key="1">
    <source>
        <dbReference type="EMBL" id="CAG9611821.1"/>
    </source>
</evidence>
<accession>A0ABM8Y7X3</accession>
<dbReference type="RefSeq" id="WP_230574062.1">
    <property type="nucleotide sequence ID" value="NZ_CAKJTI010000003.1"/>
</dbReference>
<evidence type="ECO:0000313" key="2">
    <source>
        <dbReference type="Proteomes" id="UP000789423"/>
    </source>
</evidence>
<keyword evidence="2" id="KW-1185">Reference proteome</keyword>
<protein>
    <submittedName>
        <fullName evidence="1">Uncharacterized protein</fullName>
    </submittedName>
</protein>
<proteinExistence type="predicted"/>
<dbReference type="Proteomes" id="UP000789423">
    <property type="component" value="Unassembled WGS sequence"/>
</dbReference>
<reference evidence="1 2" key="1">
    <citation type="submission" date="2021-10" db="EMBL/GenBank/DDBJ databases">
        <authorList>
            <person name="Criscuolo A."/>
        </authorList>
    </citation>
    <scope>NUCLEOTIDE SEQUENCE [LARGE SCALE GENOMIC DNA]</scope>
    <source>
        <strain evidence="2">CIP 111899</strain>
    </source>
</reference>
<comment type="caution">
    <text evidence="1">The sequence shown here is derived from an EMBL/GenBank/DDBJ whole genome shotgun (WGS) entry which is preliminary data.</text>
</comment>
<gene>
    <name evidence="1" type="ORF">BACCIP111899_00993</name>
</gene>
<organism evidence="1 2">
    <name type="scientific">Bacillus rhizoplanae</name>
    <dbReference type="NCBI Taxonomy" id="2880966"/>
    <lineage>
        <taxon>Bacteria</taxon>
        <taxon>Bacillati</taxon>
        <taxon>Bacillota</taxon>
        <taxon>Bacilli</taxon>
        <taxon>Bacillales</taxon>
        <taxon>Bacillaceae</taxon>
        <taxon>Bacillus</taxon>
    </lineage>
</organism>
<name>A0ABM8Y7X3_9BACI</name>
<dbReference type="EMBL" id="CAKJTI010000003">
    <property type="protein sequence ID" value="CAG9611821.1"/>
    <property type="molecule type" value="Genomic_DNA"/>
</dbReference>